<evidence type="ECO:0000313" key="12">
    <source>
        <dbReference type="Proteomes" id="UP000039660"/>
    </source>
</evidence>
<dbReference type="AlphaFoldDB" id="A0A0T7GQW9"/>
<dbReference type="NCBIfam" id="TIGR00229">
    <property type="entry name" value="sensory_box"/>
    <property type="match status" value="1"/>
</dbReference>
<proteinExistence type="predicted"/>
<evidence type="ECO:0000256" key="4">
    <source>
        <dbReference type="ARBA" id="ARBA00022679"/>
    </source>
</evidence>
<dbReference type="CDD" id="cd00082">
    <property type="entry name" value="HisKA"/>
    <property type="match status" value="1"/>
</dbReference>
<dbReference type="SMART" id="SM00448">
    <property type="entry name" value="REC"/>
    <property type="match status" value="1"/>
</dbReference>
<sequence length="813" mass="90433">MLVAQNVAHRRTTVLVIGTDAAKLELRQLPAEDIELSVVLACDSLENLQTIVEASQPHLILLDIQFADLCGVQICRQLKHSSVTSEIPVILVTAEGDTDGRIAGFEAGAADCVSSTIDSRELGARVNAQLASSRSRKQILSQDEQLRTALASMSQGVCLFHADGTLALSNSRYAEVYGVDPALINPGQSLEDIIKLRDEVGAVPKMSREEYLEWAQDTNAGDSSQVWVKELKSGKVIRGCHQRTADGGWVSTHEDVTEARLAERSLAQAHAQAERAEQEARAAHARLLAAFEVVPEGLALFDENDRFVMWNRRYEQLYADSGAPLVKGMGFEERLRSGLQRGQYPDAIGREDEWLADRLARHAEPNSAHEQRLPGNRWVRIEERRVSGGGSVGIRVDITDLKMREASFRLLFEGNPLPMWVQDRETLQFLDVNQAALDHYGYDRDLFLSMTLLDILSPEDRERMKTAAPGAEHVIDADRSQRHRTACGAEIEVFIYSSQLAFDTHPASLIAAVDVTERKRAERALLQHRDDLEETVRSRTAEIARQAAELERMLDQERQVNELQRQFVSMASHEFRTPLSIIDGAAQRLVRRKNAVTSEFIGEKTEQIRSAVSRMLELMESILAVGRLDHGHIDIDRKPCALGDIIGTCIARQESIRKSHRFLLDLERLPSTIYGDGAALEQVFTNLFSNAVKYAPDAPDVYVTGWQQDDFIQITVRDEGIGIDADDLPKMFGRYFRARSSSGIAGTGIGLNLVKQVVELHNGEIHVDSVKGEGTVFTVKLPIAAPEQIEKDARTLADQIGLPIEVQPQSQNR</sequence>
<feature type="modified residue" description="4-aspartylphosphate" evidence="6">
    <location>
        <position position="63"/>
    </location>
</feature>
<dbReference type="Gene3D" id="3.40.50.2300">
    <property type="match status" value="1"/>
</dbReference>
<dbReference type="CDD" id="cd00130">
    <property type="entry name" value="PAS"/>
    <property type="match status" value="1"/>
</dbReference>
<feature type="domain" description="PAS" evidence="10">
    <location>
        <begin position="404"/>
        <end position="478"/>
    </location>
</feature>
<dbReference type="GO" id="GO:0000155">
    <property type="term" value="F:phosphorelay sensor kinase activity"/>
    <property type="evidence" value="ECO:0007669"/>
    <property type="project" value="InterPro"/>
</dbReference>
<evidence type="ECO:0000256" key="2">
    <source>
        <dbReference type="ARBA" id="ARBA00012438"/>
    </source>
</evidence>
<evidence type="ECO:0000259" key="10">
    <source>
        <dbReference type="PROSITE" id="PS50112"/>
    </source>
</evidence>
<dbReference type="Pfam" id="PF13188">
    <property type="entry name" value="PAS_8"/>
    <property type="match status" value="1"/>
</dbReference>
<dbReference type="PANTHER" id="PTHR43547">
    <property type="entry name" value="TWO-COMPONENT HISTIDINE KINASE"/>
    <property type="match status" value="1"/>
</dbReference>
<evidence type="ECO:0000259" key="9">
    <source>
        <dbReference type="PROSITE" id="PS50110"/>
    </source>
</evidence>
<dbReference type="PROSITE" id="PS50110">
    <property type="entry name" value="RESPONSE_REGULATORY"/>
    <property type="match status" value="1"/>
</dbReference>
<organism evidence="11 12">
    <name type="scientific">Neorhizobium galegae bv. officinalis</name>
    <dbReference type="NCBI Taxonomy" id="323656"/>
    <lineage>
        <taxon>Bacteria</taxon>
        <taxon>Pseudomonadati</taxon>
        <taxon>Pseudomonadota</taxon>
        <taxon>Alphaproteobacteria</taxon>
        <taxon>Hyphomicrobiales</taxon>
        <taxon>Rhizobiaceae</taxon>
        <taxon>Rhizobium/Agrobacterium group</taxon>
        <taxon>Neorhizobium</taxon>
    </lineage>
</organism>
<dbReference type="SUPFAM" id="SSF52172">
    <property type="entry name" value="CheY-like"/>
    <property type="match status" value="1"/>
</dbReference>
<dbReference type="EC" id="2.7.13.3" evidence="2"/>
<dbReference type="Pfam" id="PF02518">
    <property type="entry name" value="HATPase_c"/>
    <property type="match status" value="1"/>
</dbReference>
<reference evidence="11 12" key="1">
    <citation type="submission" date="2014-08" db="EMBL/GenBank/DDBJ databases">
        <authorList>
            <person name="Chen Y.-H."/>
        </authorList>
    </citation>
    <scope>NUCLEOTIDE SEQUENCE [LARGE SCALE GENOMIC DNA]</scope>
</reference>
<keyword evidence="5" id="KW-0418">Kinase</keyword>
<dbReference type="Proteomes" id="UP000039660">
    <property type="component" value="Unassembled WGS sequence"/>
</dbReference>
<dbReference type="SMART" id="SM00388">
    <property type="entry name" value="HisKA"/>
    <property type="match status" value="1"/>
</dbReference>
<dbReference type="InterPro" id="IPR003661">
    <property type="entry name" value="HisK_dim/P_dom"/>
</dbReference>
<evidence type="ECO:0000256" key="6">
    <source>
        <dbReference type="PROSITE-ProRule" id="PRU00169"/>
    </source>
</evidence>
<gene>
    <name evidence="11" type="primary">ercS</name>
    <name evidence="11" type="ORF">NGAL_HAMBI1189_30570</name>
</gene>
<dbReference type="SUPFAM" id="SSF55785">
    <property type="entry name" value="PYP-like sensor domain (PAS domain)"/>
    <property type="match status" value="3"/>
</dbReference>
<evidence type="ECO:0000256" key="7">
    <source>
        <dbReference type="SAM" id="Coils"/>
    </source>
</evidence>
<keyword evidence="3 6" id="KW-0597">Phosphoprotein</keyword>
<evidence type="ECO:0000259" key="8">
    <source>
        <dbReference type="PROSITE" id="PS50109"/>
    </source>
</evidence>
<feature type="domain" description="Response regulatory" evidence="9">
    <location>
        <begin position="13"/>
        <end position="130"/>
    </location>
</feature>
<dbReference type="InterPro" id="IPR005467">
    <property type="entry name" value="His_kinase_dom"/>
</dbReference>
<dbReference type="SUPFAM" id="SSF55874">
    <property type="entry name" value="ATPase domain of HSP90 chaperone/DNA topoisomerase II/histidine kinase"/>
    <property type="match status" value="1"/>
</dbReference>
<dbReference type="EMBL" id="CCRK01000006">
    <property type="protein sequence ID" value="CDZ49665.1"/>
    <property type="molecule type" value="Genomic_DNA"/>
</dbReference>
<dbReference type="InterPro" id="IPR001789">
    <property type="entry name" value="Sig_transdc_resp-reg_receiver"/>
</dbReference>
<evidence type="ECO:0000256" key="3">
    <source>
        <dbReference type="ARBA" id="ARBA00022553"/>
    </source>
</evidence>
<evidence type="ECO:0000256" key="1">
    <source>
        <dbReference type="ARBA" id="ARBA00000085"/>
    </source>
</evidence>
<dbReference type="PRINTS" id="PR00344">
    <property type="entry name" value="BCTRLSENSOR"/>
</dbReference>
<dbReference type="PROSITE" id="PS50112">
    <property type="entry name" value="PAS"/>
    <property type="match status" value="1"/>
</dbReference>
<evidence type="ECO:0000313" key="11">
    <source>
        <dbReference type="EMBL" id="CDZ49665.1"/>
    </source>
</evidence>
<dbReference type="InterPro" id="IPR011006">
    <property type="entry name" value="CheY-like_superfamily"/>
</dbReference>
<dbReference type="InterPro" id="IPR036097">
    <property type="entry name" value="HisK_dim/P_sf"/>
</dbReference>
<feature type="domain" description="Histidine kinase" evidence="8">
    <location>
        <begin position="570"/>
        <end position="785"/>
    </location>
</feature>
<dbReference type="InterPro" id="IPR003594">
    <property type="entry name" value="HATPase_dom"/>
</dbReference>
<protein>
    <recommendedName>
        <fullName evidence="2">histidine kinase</fullName>
        <ecNumber evidence="2">2.7.13.3</ecNumber>
    </recommendedName>
</protein>
<keyword evidence="7" id="KW-0175">Coiled coil</keyword>
<dbReference type="InterPro" id="IPR036890">
    <property type="entry name" value="HATPase_C_sf"/>
</dbReference>
<dbReference type="InterPro" id="IPR004358">
    <property type="entry name" value="Sig_transdc_His_kin-like_C"/>
</dbReference>
<dbReference type="RefSeq" id="WP_052751765.1">
    <property type="nucleotide sequence ID" value="NZ_CCRK01000006.1"/>
</dbReference>
<comment type="catalytic activity">
    <reaction evidence="1">
        <text>ATP + protein L-histidine = ADP + protein N-phospho-L-histidine.</text>
        <dbReference type="EC" id="2.7.13.3"/>
    </reaction>
</comment>
<dbReference type="FunFam" id="3.30.565.10:FF:000006">
    <property type="entry name" value="Sensor histidine kinase WalK"/>
    <property type="match status" value="1"/>
</dbReference>
<dbReference type="PANTHER" id="PTHR43547:SF2">
    <property type="entry name" value="HYBRID SIGNAL TRANSDUCTION HISTIDINE KINASE C"/>
    <property type="match status" value="1"/>
</dbReference>
<name>A0A0T7GQW9_NEOGA</name>
<dbReference type="SUPFAM" id="SSF47384">
    <property type="entry name" value="Homodimeric domain of signal transducing histidine kinase"/>
    <property type="match status" value="1"/>
</dbReference>
<dbReference type="Gene3D" id="3.30.565.10">
    <property type="entry name" value="Histidine kinase-like ATPase, C-terminal domain"/>
    <property type="match status" value="1"/>
</dbReference>
<evidence type="ECO:0000256" key="5">
    <source>
        <dbReference type="ARBA" id="ARBA00022777"/>
    </source>
</evidence>
<dbReference type="Pfam" id="PF00512">
    <property type="entry name" value="HisKA"/>
    <property type="match status" value="1"/>
</dbReference>
<accession>A0A0T7GQW9</accession>
<dbReference type="Gene3D" id="1.10.287.130">
    <property type="match status" value="1"/>
</dbReference>
<dbReference type="Pfam" id="PF00072">
    <property type="entry name" value="Response_reg"/>
    <property type="match status" value="1"/>
</dbReference>
<dbReference type="InterPro" id="IPR000014">
    <property type="entry name" value="PAS"/>
</dbReference>
<dbReference type="Gene3D" id="3.30.450.20">
    <property type="entry name" value="PAS domain"/>
    <property type="match status" value="3"/>
</dbReference>
<dbReference type="InterPro" id="IPR035965">
    <property type="entry name" value="PAS-like_dom_sf"/>
</dbReference>
<dbReference type="SMART" id="SM00387">
    <property type="entry name" value="HATPase_c"/>
    <property type="match status" value="1"/>
</dbReference>
<dbReference type="SMART" id="SM00091">
    <property type="entry name" value="PAS"/>
    <property type="match status" value="3"/>
</dbReference>
<dbReference type="Pfam" id="PF12860">
    <property type="entry name" value="PAS_7"/>
    <property type="match status" value="2"/>
</dbReference>
<feature type="coiled-coil region" evidence="7">
    <location>
        <begin position="259"/>
        <end position="286"/>
    </location>
</feature>
<dbReference type="PROSITE" id="PS50109">
    <property type="entry name" value="HIS_KIN"/>
    <property type="match status" value="1"/>
</dbReference>
<keyword evidence="4" id="KW-0808">Transferase</keyword>